<sequence length="169" mass="18896">MISLQKIILLLVFNCIAASAFAQNLFFIGNKSYPSTDTYTLRSKDYGTQSLDVLIAKKGESGVIALSTESMLGTLIRGKAYIFLDNGEVITLIDRGLYDYVNKVATTAYYLTPEEIEMMKDSNINTIRFTMKCRECAMATDEGNYSVVNSHNSIYGRADFSELLINLFD</sequence>
<feature type="chain" id="PRO_5045709439" evidence="1">
    <location>
        <begin position="23"/>
        <end position="169"/>
    </location>
</feature>
<evidence type="ECO:0000256" key="1">
    <source>
        <dbReference type="SAM" id="SignalP"/>
    </source>
</evidence>
<protein>
    <submittedName>
        <fullName evidence="2">Uncharacterized protein</fullName>
    </submittedName>
</protein>
<dbReference type="Proteomes" id="UP000634043">
    <property type="component" value="Unassembled WGS sequence"/>
</dbReference>
<proteinExistence type="predicted"/>
<organism evidence="2 3">
    <name type="scientific">Pontibacter amylolyticus</name>
    <dbReference type="NCBI Taxonomy" id="1424080"/>
    <lineage>
        <taxon>Bacteria</taxon>
        <taxon>Pseudomonadati</taxon>
        <taxon>Bacteroidota</taxon>
        <taxon>Cytophagia</taxon>
        <taxon>Cytophagales</taxon>
        <taxon>Hymenobacteraceae</taxon>
        <taxon>Pontibacter</taxon>
    </lineage>
</organism>
<dbReference type="EMBL" id="BMFP01000004">
    <property type="protein sequence ID" value="GGG18342.1"/>
    <property type="molecule type" value="Genomic_DNA"/>
</dbReference>
<evidence type="ECO:0000313" key="2">
    <source>
        <dbReference type="EMBL" id="GGG18342.1"/>
    </source>
</evidence>
<comment type="caution">
    <text evidence="2">The sequence shown here is derived from an EMBL/GenBank/DDBJ whole genome shotgun (WGS) entry which is preliminary data.</text>
</comment>
<evidence type="ECO:0000313" key="3">
    <source>
        <dbReference type="Proteomes" id="UP000634043"/>
    </source>
</evidence>
<name>A0ABQ1W812_9BACT</name>
<gene>
    <name evidence="2" type="ORF">GCM10011323_23150</name>
</gene>
<dbReference type="RefSeq" id="WP_188501691.1">
    <property type="nucleotide sequence ID" value="NZ_BMFP01000004.1"/>
</dbReference>
<keyword evidence="3" id="KW-1185">Reference proteome</keyword>
<accession>A0ABQ1W812</accession>
<feature type="signal peptide" evidence="1">
    <location>
        <begin position="1"/>
        <end position="22"/>
    </location>
</feature>
<reference evidence="3" key="1">
    <citation type="journal article" date="2019" name="Int. J. Syst. Evol. Microbiol.">
        <title>The Global Catalogue of Microorganisms (GCM) 10K type strain sequencing project: providing services to taxonomists for standard genome sequencing and annotation.</title>
        <authorList>
            <consortium name="The Broad Institute Genomics Platform"/>
            <consortium name="The Broad Institute Genome Sequencing Center for Infectious Disease"/>
            <person name="Wu L."/>
            <person name="Ma J."/>
        </authorList>
    </citation>
    <scope>NUCLEOTIDE SEQUENCE [LARGE SCALE GENOMIC DNA]</scope>
    <source>
        <strain evidence="3">CGMCC 1.12749</strain>
    </source>
</reference>
<keyword evidence="1" id="KW-0732">Signal</keyword>